<dbReference type="PANTHER" id="PTHR30055:SF226">
    <property type="entry name" value="HTH-TYPE TRANSCRIPTIONAL REGULATOR PKSA"/>
    <property type="match status" value="1"/>
</dbReference>
<feature type="domain" description="HTH tetR-type" evidence="3">
    <location>
        <begin position="9"/>
        <end position="69"/>
    </location>
</feature>
<dbReference type="PRINTS" id="PR00455">
    <property type="entry name" value="HTHTETR"/>
</dbReference>
<reference evidence="4 5" key="1">
    <citation type="submission" date="2023-07" db="EMBL/GenBank/DDBJ databases">
        <title>Sequencing the genomes of 1000 actinobacteria strains.</title>
        <authorList>
            <person name="Klenk H.-P."/>
        </authorList>
    </citation>
    <scope>NUCLEOTIDE SEQUENCE [LARGE SCALE GENOMIC DNA]</scope>
    <source>
        <strain evidence="4 5">DSM 44388</strain>
    </source>
</reference>
<gene>
    <name evidence="4" type="ORF">J2S57_006458</name>
</gene>
<dbReference type="Proteomes" id="UP001235712">
    <property type="component" value="Unassembled WGS sequence"/>
</dbReference>
<organism evidence="4 5">
    <name type="scientific">Kineosporia succinea</name>
    <dbReference type="NCBI Taxonomy" id="84632"/>
    <lineage>
        <taxon>Bacteria</taxon>
        <taxon>Bacillati</taxon>
        <taxon>Actinomycetota</taxon>
        <taxon>Actinomycetes</taxon>
        <taxon>Kineosporiales</taxon>
        <taxon>Kineosporiaceae</taxon>
        <taxon>Kineosporia</taxon>
    </lineage>
</organism>
<evidence type="ECO:0000259" key="3">
    <source>
        <dbReference type="PROSITE" id="PS50977"/>
    </source>
</evidence>
<proteinExistence type="predicted"/>
<dbReference type="InterPro" id="IPR050109">
    <property type="entry name" value="HTH-type_TetR-like_transc_reg"/>
</dbReference>
<keyword evidence="5" id="KW-1185">Reference proteome</keyword>
<dbReference type="EMBL" id="JAUSQZ010000001">
    <property type="protein sequence ID" value="MDP9830709.1"/>
    <property type="molecule type" value="Genomic_DNA"/>
</dbReference>
<evidence type="ECO:0000313" key="4">
    <source>
        <dbReference type="EMBL" id="MDP9830709.1"/>
    </source>
</evidence>
<dbReference type="SUPFAM" id="SSF46689">
    <property type="entry name" value="Homeodomain-like"/>
    <property type="match status" value="1"/>
</dbReference>
<accession>A0ABT9PDC3</accession>
<evidence type="ECO:0000313" key="5">
    <source>
        <dbReference type="Proteomes" id="UP001235712"/>
    </source>
</evidence>
<name>A0ABT9PDC3_9ACTN</name>
<dbReference type="RefSeq" id="WP_307249776.1">
    <property type="nucleotide sequence ID" value="NZ_JAUSQZ010000001.1"/>
</dbReference>
<dbReference type="Gene3D" id="1.10.357.10">
    <property type="entry name" value="Tetracycline Repressor, domain 2"/>
    <property type="match status" value="1"/>
</dbReference>
<evidence type="ECO:0000256" key="2">
    <source>
        <dbReference type="PROSITE-ProRule" id="PRU00335"/>
    </source>
</evidence>
<keyword evidence="1 2" id="KW-0238">DNA-binding</keyword>
<feature type="DNA-binding region" description="H-T-H motif" evidence="2">
    <location>
        <begin position="32"/>
        <end position="51"/>
    </location>
</feature>
<dbReference type="InterPro" id="IPR009057">
    <property type="entry name" value="Homeodomain-like_sf"/>
</dbReference>
<dbReference type="PROSITE" id="PS50977">
    <property type="entry name" value="HTH_TETR_2"/>
    <property type="match status" value="1"/>
</dbReference>
<dbReference type="Pfam" id="PF00440">
    <property type="entry name" value="TetR_N"/>
    <property type="match status" value="1"/>
</dbReference>
<protein>
    <submittedName>
        <fullName evidence="4">AcrR family transcriptional regulator</fullName>
    </submittedName>
</protein>
<sequence>MSKTNPIVLRSRAALVGAATELLDEREAAAVSVKDVCERAGMSRPTFYQHFADLGALFASAGLARLAGDLDGLEPGGSLVGTFTASVDRMLPHLEFYCRISAGPGGQLFQAELVRHRALRLRREPALAVWGERDDVFWEFLAAGWVWVMTRHLHAVRAGEPSDVTPGLEAVFGVVLTSEPN</sequence>
<dbReference type="InterPro" id="IPR001647">
    <property type="entry name" value="HTH_TetR"/>
</dbReference>
<evidence type="ECO:0000256" key="1">
    <source>
        <dbReference type="ARBA" id="ARBA00023125"/>
    </source>
</evidence>
<dbReference type="PANTHER" id="PTHR30055">
    <property type="entry name" value="HTH-TYPE TRANSCRIPTIONAL REGULATOR RUTR"/>
    <property type="match status" value="1"/>
</dbReference>
<comment type="caution">
    <text evidence="4">The sequence shown here is derived from an EMBL/GenBank/DDBJ whole genome shotgun (WGS) entry which is preliminary data.</text>
</comment>